<evidence type="ECO:0000313" key="3">
    <source>
        <dbReference type="Proteomes" id="UP001591681"/>
    </source>
</evidence>
<reference evidence="2 3" key="1">
    <citation type="submission" date="2024-09" db="EMBL/GenBank/DDBJ databases">
        <title>A chromosome-level genome assembly of Gray's grenadier anchovy, Coilia grayii.</title>
        <authorList>
            <person name="Fu Z."/>
        </authorList>
    </citation>
    <scope>NUCLEOTIDE SEQUENCE [LARGE SCALE GENOMIC DNA]</scope>
    <source>
        <strain evidence="2">G4</strain>
        <tissue evidence="2">Muscle</tissue>
    </source>
</reference>
<protein>
    <submittedName>
        <fullName evidence="2">Uncharacterized protein</fullName>
    </submittedName>
</protein>
<evidence type="ECO:0000313" key="2">
    <source>
        <dbReference type="EMBL" id="KAL2102421.1"/>
    </source>
</evidence>
<keyword evidence="3" id="KW-1185">Reference proteome</keyword>
<sequence length="583" mass="64488">MATARKQLVWSITKNLYKLSGTQVYHLAKDIATDSEDVNTLESSDEEGCVGYVLRYMQSDSLQSSEDEGMTQLLMLNGLVCNLIAKSDSVVVVADSAPQITDTVTAPSPAVGNTHAAPYLPPPSSTQHIALPSANTTTALHGTQQHTASDFPSSSHTQYTTFPSGSTTTRYSTQHTGLSNMSQSISQPLTTHLTSMTSTDRYMPYAGEPAPLPTPHHAWSHSASGGMVPLKDLSYLHRREFKVHGGQIGDHSSDITYNSICKQIDEGVREGFSETEMIRGVLKIVKPGIFKDMLINKDELTVSELKGFLRSHLCEKTSTELFQELMCAKQNDQEFPQQFLYRMIGLKQKILFQSRQASADIRYDPRTIQEVFLHTIYQDLGSKHSDIRQRLRPFLSNSHVTDEEILCHVMKIINDENEHQRRLGQGPRQKTAHAHSVQRDGGDRPVDTRDSESIQQLNAKVEALTNMVAALMDQQTAVMAAPHSGTPAPHLPAHHRPLPAPQPLQTPPLTSKSSAMKRAKAPDRLFGVSLLLASLQSVSDEGHPEASPQLQSQVLTPRRQQLKVSERERRANHVHSPSKSTLP</sequence>
<feature type="region of interest" description="Disordered" evidence="1">
    <location>
        <begin position="420"/>
        <end position="452"/>
    </location>
</feature>
<dbReference type="Proteomes" id="UP001591681">
    <property type="component" value="Unassembled WGS sequence"/>
</dbReference>
<feature type="compositionally biased region" description="Polar residues" evidence="1">
    <location>
        <begin position="548"/>
        <end position="563"/>
    </location>
</feature>
<name>A0ABD1KTY7_9TELE</name>
<feature type="compositionally biased region" description="Basic and acidic residues" evidence="1">
    <location>
        <begin position="437"/>
        <end position="452"/>
    </location>
</feature>
<feature type="region of interest" description="Disordered" evidence="1">
    <location>
        <begin position="481"/>
        <end position="518"/>
    </location>
</feature>
<organism evidence="2 3">
    <name type="scientific">Coilia grayii</name>
    <name type="common">Gray's grenadier anchovy</name>
    <dbReference type="NCBI Taxonomy" id="363190"/>
    <lineage>
        <taxon>Eukaryota</taxon>
        <taxon>Metazoa</taxon>
        <taxon>Chordata</taxon>
        <taxon>Craniata</taxon>
        <taxon>Vertebrata</taxon>
        <taxon>Euteleostomi</taxon>
        <taxon>Actinopterygii</taxon>
        <taxon>Neopterygii</taxon>
        <taxon>Teleostei</taxon>
        <taxon>Clupei</taxon>
        <taxon>Clupeiformes</taxon>
        <taxon>Clupeoidei</taxon>
        <taxon>Engraulidae</taxon>
        <taxon>Coilinae</taxon>
        <taxon>Coilia</taxon>
    </lineage>
</organism>
<proteinExistence type="predicted"/>
<feature type="compositionally biased region" description="Polar residues" evidence="1">
    <location>
        <begin position="125"/>
        <end position="174"/>
    </location>
</feature>
<dbReference type="AlphaFoldDB" id="A0ABD1KTY7"/>
<feature type="region of interest" description="Disordered" evidence="1">
    <location>
        <begin position="537"/>
        <end position="583"/>
    </location>
</feature>
<dbReference type="EMBL" id="JBHFQA010000002">
    <property type="protein sequence ID" value="KAL2102421.1"/>
    <property type="molecule type" value="Genomic_DNA"/>
</dbReference>
<comment type="caution">
    <text evidence="2">The sequence shown here is derived from an EMBL/GenBank/DDBJ whole genome shotgun (WGS) entry which is preliminary data.</text>
</comment>
<gene>
    <name evidence="2" type="ORF">ACEWY4_001589</name>
</gene>
<accession>A0ABD1KTY7</accession>
<feature type="region of interest" description="Disordered" evidence="1">
    <location>
        <begin position="105"/>
        <end position="174"/>
    </location>
</feature>
<evidence type="ECO:0000256" key="1">
    <source>
        <dbReference type="SAM" id="MobiDB-lite"/>
    </source>
</evidence>